<dbReference type="GO" id="GO:0004049">
    <property type="term" value="F:anthranilate synthase activity"/>
    <property type="evidence" value="ECO:0007669"/>
    <property type="project" value="TreeGrafter"/>
</dbReference>
<dbReference type="EMBL" id="FOVR01000004">
    <property type="protein sequence ID" value="SFO28808.1"/>
    <property type="molecule type" value="Genomic_DNA"/>
</dbReference>
<sequence>MILILDNYDSFVFNLARYCEELGEAVTVYRNDALDIADIARLDPDAILLSPGPGRPEDAGIMIDLIRHFSGRIPILGICLGHQAIGHAFGAEVIRAKQPMHGRASQISHDETGIFRTISSPLKVARYHSLVVSPQAVPSELIVTAWSENGEIMALKHATHPTIGLQFHPESILTDYGHTLLKNFLDDAHA</sequence>
<dbReference type="PRINTS" id="PR00099">
    <property type="entry name" value="CPSGATASE"/>
</dbReference>
<evidence type="ECO:0000313" key="3">
    <source>
        <dbReference type="EMBL" id="SFO28808.1"/>
    </source>
</evidence>
<name>A0A1I5FYA8_9HYPH</name>
<dbReference type="FunFam" id="3.40.50.880:FF:000003">
    <property type="entry name" value="Anthranilate synthase component II"/>
    <property type="match status" value="1"/>
</dbReference>
<evidence type="ECO:0000256" key="1">
    <source>
        <dbReference type="ARBA" id="ARBA00022962"/>
    </source>
</evidence>
<evidence type="ECO:0000259" key="2">
    <source>
        <dbReference type="Pfam" id="PF00117"/>
    </source>
</evidence>
<dbReference type="NCBIfam" id="TIGR00566">
    <property type="entry name" value="trpG_papA"/>
    <property type="match status" value="1"/>
</dbReference>
<dbReference type="PANTHER" id="PTHR43418:SF4">
    <property type="entry name" value="MULTIFUNCTIONAL TRYPTOPHAN BIOSYNTHESIS PROTEIN"/>
    <property type="match status" value="1"/>
</dbReference>
<dbReference type="PRINTS" id="PR00096">
    <property type="entry name" value="GATASE"/>
</dbReference>
<proteinExistence type="predicted"/>
<dbReference type="PANTHER" id="PTHR43418">
    <property type="entry name" value="MULTIFUNCTIONAL TRYPTOPHAN BIOSYNTHESIS PROTEIN-RELATED"/>
    <property type="match status" value="1"/>
</dbReference>
<dbReference type="Pfam" id="PF00117">
    <property type="entry name" value="GATase"/>
    <property type="match status" value="1"/>
</dbReference>
<dbReference type="PROSITE" id="PS51273">
    <property type="entry name" value="GATASE_TYPE_1"/>
    <property type="match status" value="1"/>
</dbReference>
<dbReference type="InterPro" id="IPR050472">
    <property type="entry name" value="Anth_synth/Amidotransfase"/>
</dbReference>
<feature type="domain" description="Glutamine amidotransferase" evidence="2">
    <location>
        <begin position="3"/>
        <end position="186"/>
    </location>
</feature>
<dbReference type="InterPro" id="IPR006221">
    <property type="entry name" value="TrpG/PapA_dom"/>
</dbReference>
<evidence type="ECO:0000313" key="4">
    <source>
        <dbReference type="Proteomes" id="UP000199236"/>
    </source>
</evidence>
<dbReference type="RefSeq" id="WP_090071808.1">
    <property type="nucleotide sequence ID" value="NZ_FOVR01000004.1"/>
</dbReference>
<dbReference type="CDD" id="cd01743">
    <property type="entry name" value="GATase1_Anthranilate_Synthase"/>
    <property type="match status" value="1"/>
</dbReference>
<dbReference type="InterPro" id="IPR017926">
    <property type="entry name" value="GATASE"/>
</dbReference>
<keyword evidence="4" id="KW-1185">Reference proteome</keyword>
<gene>
    <name evidence="3" type="ORF">SAMN04488056_104265</name>
</gene>
<reference evidence="3 4" key="1">
    <citation type="submission" date="2016-10" db="EMBL/GenBank/DDBJ databases">
        <authorList>
            <person name="de Groot N.N."/>
        </authorList>
    </citation>
    <scope>NUCLEOTIDE SEQUENCE [LARGE SCALE GENOMIC DNA]</scope>
    <source>
        <strain evidence="3 4">CGMCC 1.9157</strain>
    </source>
</reference>
<dbReference type="Gene3D" id="3.40.50.880">
    <property type="match status" value="1"/>
</dbReference>
<protein>
    <submittedName>
        <fullName evidence="3">Anthranilate synthase component 2</fullName>
    </submittedName>
</protein>
<dbReference type="PRINTS" id="PR00097">
    <property type="entry name" value="ANTSNTHASEII"/>
</dbReference>
<organism evidence="3 4">
    <name type="scientific">Cohaesibacter marisflavi</name>
    <dbReference type="NCBI Taxonomy" id="655353"/>
    <lineage>
        <taxon>Bacteria</taxon>
        <taxon>Pseudomonadati</taxon>
        <taxon>Pseudomonadota</taxon>
        <taxon>Alphaproteobacteria</taxon>
        <taxon>Hyphomicrobiales</taxon>
        <taxon>Cohaesibacteraceae</taxon>
    </lineage>
</organism>
<dbReference type="Proteomes" id="UP000199236">
    <property type="component" value="Unassembled WGS sequence"/>
</dbReference>
<dbReference type="STRING" id="655353.SAMN04488056_104265"/>
<dbReference type="GO" id="GO:0005829">
    <property type="term" value="C:cytosol"/>
    <property type="evidence" value="ECO:0007669"/>
    <property type="project" value="TreeGrafter"/>
</dbReference>
<dbReference type="InterPro" id="IPR029062">
    <property type="entry name" value="Class_I_gatase-like"/>
</dbReference>
<keyword evidence="1" id="KW-0315">Glutamine amidotransferase</keyword>
<accession>A0A1I5FYA8</accession>
<dbReference type="GO" id="GO:0000162">
    <property type="term" value="P:L-tryptophan biosynthetic process"/>
    <property type="evidence" value="ECO:0007669"/>
    <property type="project" value="TreeGrafter"/>
</dbReference>
<dbReference type="OrthoDB" id="9803598at2"/>
<dbReference type="SUPFAM" id="SSF52317">
    <property type="entry name" value="Class I glutamine amidotransferase-like"/>
    <property type="match status" value="1"/>
</dbReference>
<dbReference type="AlphaFoldDB" id="A0A1I5FYA8"/>